<evidence type="ECO:0000313" key="2">
    <source>
        <dbReference type="Proteomes" id="UP000203902"/>
    </source>
</evidence>
<gene>
    <name evidence="1" type="ORF">C490910_232</name>
</gene>
<reference evidence="1 2" key="1">
    <citation type="journal article" date="2016" name="Virology">
        <title>The genomic content and context of auxiliary metabolic genes in marine cyanomyoviruses.</title>
        <authorList>
            <person name="Crummett L.T."/>
            <person name="Puxty R.J."/>
            <person name="Weihe C."/>
            <person name="Marston M.F."/>
            <person name="Martiny J.B."/>
        </authorList>
    </citation>
    <scope>NUCLEOTIDE SEQUENCE [LARGE SCALE GENOMIC DNA]</scope>
    <source>
        <strain evidence="1">0910CC49</strain>
    </source>
</reference>
<evidence type="ECO:0000313" key="1">
    <source>
        <dbReference type="EMBL" id="AOV62156.1"/>
    </source>
</evidence>
<dbReference type="InterPro" id="IPR029044">
    <property type="entry name" value="Nucleotide-diphossugar_trans"/>
</dbReference>
<dbReference type="EMBL" id="KU686212">
    <property type="protein sequence ID" value="AOV62156.1"/>
    <property type="molecule type" value="Genomic_DNA"/>
</dbReference>
<organism evidence="1 2">
    <name type="scientific">Synechococcus phage S-CAM7</name>
    <dbReference type="NCBI Taxonomy" id="1883368"/>
    <lineage>
        <taxon>Viruses</taxon>
        <taxon>Duplodnaviria</taxon>
        <taxon>Heunggongvirae</taxon>
        <taxon>Uroviricota</taxon>
        <taxon>Caudoviricetes</taxon>
        <taxon>Pantevenvirales</taxon>
        <taxon>Kyanoviridae</taxon>
        <taxon>Mazuvirus</taxon>
        <taxon>Mazuvirus scam7</taxon>
    </lineage>
</organism>
<dbReference type="GeneID" id="30308286"/>
<keyword evidence="2" id="KW-1185">Reference proteome</keyword>
<dbReference type="Proteomes" id="UP000203902">
    <property type="component" value="Segment"/>
</dbReference>
<dbReference type="RefSeq" id="YP_009323165.1">
    <property type="nucleotide sequence ID" value="NC_031927.1"/>
</dbReference>
<name>A0A1D8KU45_9CAUD</name>
<dbReference type="OrthoDB" id="18220at10239"/>
<dbReference type="SUPFAM" id="SSF53448">
    <property type="entry name" value="Nucleotide-diphospho-sugar transferases"/>
    <property type="match status" value="1"/>
</dbReference>
<protein>
    <recommendedName>
        <fullName evidence="3">Galactosyltransferase C-terminal domain-containing protein</fullName>
    </recommendedName>
</protein>
<dbReference type="Gene3D" id="3.90.550.10">
    <property type="entry name" value="Spore Coat Polysaccharide Biosynthesis Protein SpsA, Chain A"/>
    <property type="match status" value="1"/>
</dbReference>
<evidence type="ECO:0008006" key="3">
    <source>
        <dbReference type="Google" id="ProtNLM"/>
    </source>
</evidence>
<proteinExistence type="predicted"/>
<accession>A0A1D8KU45</accession>
<sequence>MKNEVMRHDLKDTTFIIPLRIESGDRMRNVITSLCYILSNFDTHIIVKEGDTSSIFLEDVLPQVKDFMEVDEIPNLLHVFEDTSASEFHRTRYLNEMTHMATTKVVVNYDCDIILPVESYIKAQAMIIDGPSDVVYPYGFGNYAKMVTVDDSIVSEFLTEGFSINLLEKTTKLNNARFGFCQFFDREVYISGGGENEKFIAYAPEDEERAFRFITLGYKVDRIDQFVYHLEHSRTPNSWYNNPHMQNNFALWEVLQKMDKHQLIEHYNLYNG</sequence>
<dbReference type="KEGG" id="vg:30308286"/>